<comment type="caution">
    <text evidence="1">The sequence shown here is derived from an EMBL/GenBank/DDBJ whole genome shotgun (WGS) entry which is preliminary data.</text>
</comment>
<dbReference type="AlphaFoldDB" id="A0AAD4IJA1"/>
<dbReference type="Proteomes" id="UP001199106">
    <property type="component" value="Unassembled WGS sequence"/>
</dbReference>
<evidence type="ECO:0000313" key="2">
    <source>
        <dbReference type="Proteomes" id="UP001199106"/>
    </source>
</evidence>
<accession>A0AAD4IJA1</accession>
<dbReference type="EMBL" id="JAANER010000001">
    <property type="protein sequence ID" value="KAG9195602.1"/>
    <property type="molecule type" value="Genomic_DNA"/>
</dbReference>
<gene>
    <name evidence="1" type="ORF">G6011_00723</name>
</gene>
<name>A0AAD4IJA1_9PLEO</name>
<organism evidence="1 2">
    <name type="scientific">Alternaria panax</name>
    <dbReference type="NCBI Taxonomy" id="48097"/>
    <lineage>
        <taxon>Eukaryota</taxon>
        <taxon>Fungi</taxon>
        <taxon>Dikarya</taxon>
        <taxon>Ascomycota</taxon>
        <taxon>Pezizomycotina</taxon>
        <taxon>Dothideomycetes</taxon>
        <taxon>Pleosporomycetidae</taxon>
        <taxon>Pleosporales</taxon>
        <taxon>Pleosporineae</taxon>
        <taxon>Pleosporaceae</taxon>
        <taxon>Alternaria</taxon>
        <taxon>Alternaria sect. Panax</taxon>
    </lineage>
</organism>
<reference evidence="1" key="1">
    <citation type="submission" date="2021-07" db="EMBL/GenBank/DDBJ databases">
        <title>Genome Resource of American Ginseng Black Spot Pathogen Alternaria panax.</title>
        <authorList>
            <person name="Qiu C."/>
            <person name="Wang W."/>
            <person name="Liu Z."/>
        </authorList>
    </citation>
    <scope>NUCLEOTIDE SEQUENCE</scope>
    <source>
        <strain evidence="1">BNCC115425</strain>
    </source>
</reference>
<protein>
    <submittedName>
        <fullName evidence="1">Uncharacterized protein</fullName>
    </submittedName>
</protein>
<proteinExistence type="predicted"/>
<evidence type="ECO:0000313" key="1">
    <source>
        <dbReference type="EMBL" id="KAG9195602.1"/>
    </source>
</evidence>
<sequence length="269" mass="31822">MIALAVYQEKRWPRARWPPCVPYLNFTVLKEYQEKLGPRAKWTKYVLYLDLKARSKRHERHWPRDQWPKSVQYRDFFARDAFYEKHFPRKNRAEGVPYLNFVALAECVKERDAGLAKVALTSGLEMPPSQSVSWHTSRLAFMQREAPICIPPKPQYDDRFHVELFKKRQDDAEYESKSAKNDAEIKALKPFIIQFDRVNLLVEQSRRDLRSVTVKQWQNAVDGTDILDTSIEAAQYMEFSRRIEVGEINVGAEGDTLVKMFENMRREWC</sequence>
<keyword evidence="2" id="KW-1185">Reference proteome</keyword>